<keyword evidence="2" id="KW-1185">Reference proteome</keyword>
<proteinExistence type="predicted"/>
<dbReference type="RefSeq" id="WP_007504083.1">
    <property type="nucleotide sequence ID" value="NZ_AGBF01000264.1"/>
</dbReference>
<evidence type="ECO:0000313" key="1">
    <source>
        <dbReference type="EMBL" id="EGX55133.1"/>
    </source>
</evidence>
<sequence length="149" mass="15495">MTTLIAVLGTLLGTAMAYLLQQRGARTERVAVRSEDRRRERLTAVTDLVSALAAHRRAMRVREDLRLAGDQDGYAAARAESHATRAAITAPLMLVTVLAPDLADAASGAASATYALRGAADAAALTALRRAAIAATDRLVTAASASPLT</sequence>
<dbReference type="Proteomes" id="UP000004217">
    <property type="component" value="Unassembled WGS sequence"/>
</dbReference>
<evidence type="ECO:0008006" key="3">
    <source>
        <dbReference type="Google" id="ProtNLM"/>
    </source>
</evidence>
<accession>G2GMZ0</accession>
<dbReference type="AlphaFoldDB" id="G2GMZ0"/>
<comment type="caution">
    <text evidence="1">The sequence shown here is derived from an EMBL/GenBank/DDBJ whole genome shotgun (WGS) entry which is preliminary data.</text>
</comment>
<dbReference type="PATRIC" id="fig|700597.3.peg.6727"/>
<evidence type="ECO:0000313" key="2">
    <source>
        <dbReference type="Proteomes" id="UP000004217"/>
    </source>
</evidence>
<organism evidence="1 2">
    <name type="scientific">Streptomyces zinciresistens K42</name>
    <dbReference type="NCBI Taxonomy" id="700597"/>
    <lineage>
        <taxon>Bacteria</taxon>
        <taxon>Bacillati</taxon>
        <taxon>Actinomycetota</taxon>
        <taxon>Actinomycetes</taxon>
        <taxon>Kitasatosporales</taxon>
        <taxon>Streptomycetaceae</taxon>
        <taxon>Streptomyces</taxon>
    </lineage>
</organism>
<reference evidence="1 2" key="1">
    <citation type="submission" date="2011-08" db="EMBL/GenBank/DDBJ databases">
        <authorList>
            <person name="Lin Y."/>
            <person name="Hao X."/>
            <person name="Johnstone L."/>
            <person name="Miller S.J."/>
            <person name="Wei G."/>
            <person name="Rensing C."/>
        </authorList>
    </citation>
    <scope>NUCLEOTIDE SEQUENCE [LARGE SCALE GENOMIC DNA]</scope>
    <source>
        <strain evidence="1 2">K42</strain>
    </source>
</reference>
<gene>
    <name evidence="1" type="ORF">SZN_34477</name>
</gene>
<dbReference type="EMBL" id="AGBF01000264">
    <property type="protein sequence ID" value="EGX55133.1"/>
    <property type="molecule type" value="Genomic_DNA"/>
</dbReference>
<protein>
    <recommendedName>
        <fullName evidence="3">Protein kilB</fullName>
    </recommendedName>
</protein>
<name>G2GMZ0_9ACTN</name>